<dbReference type="GeneID" id="78775782"/>
<comment type="caution">
    <text evidence="2">The sequence shown here is derived from an EMBL/GenBank/DDBJ whole genome shotgun (WGS) entry which is preliminary data.</text>
</comment>
<feature type="chain" id="PRO_5025410299" evidence="1">
    <location>
        <begin position="18"/>
        <end position="160"/>
    </location>
</feature>
<dbReference type="CTD" id="78775782"/>
<name>A0A6A5GR08_CAERE</name>
<evidence type="ECO:0000256" key="1">
    <source>
        <dbReference type="SAM" id="SignalP"/>
    </source>
</evidence>
<gene>
    <name evidence="2" type="ORF">GCK72_013420</name>
</gene>
<feature type="signal peptide" evidence="1">
    <location>
        <begin position="1"/>
        <end position="17"/>
    </location>
</feature>
<dbReference type="RefSeq" id="XP_053584613.1">
    <property type="nucleotide sequence ID" value="XM_053729841.1"/>
</dbReference>
<proteinExistence type="predicted"/>
<protein>
    <submittedName>
        <fullName evidence="2">Uncharacterized protein</fullName>
    </submittedName>
</protein>
<dbReference type="Proteomes" id="UP000483820">
    <property type="component" value="Chromosome IV"/>
</dbReference>
<reference evidence="2 3" key="1">
    <citation type="submission" date="2019-12" db="EMBL/GenBank/DDBJ databases">
        <title>Chromosome-level assembly of the Caenorhabditis remanei genome.</title>
        <authorList>
            <person name="Teterina A.A."/>
            <person name="Willis J.H."/>
            <person name="Phillips P.C."/>
        </authorList>
    </citation>
    <scope>NUCLEOTIDE SEQUENCE [LARGE SCALE GENOMIC DNA]</scope>
    <source>
        <strain evidence="2 3">PX506</strain>
        <tissue evidence="2">Whole organism</tissue>
    </source>
</reference>
<dbReference type="KEGG" id="crq:GCK72_013420"/>
<keyword evidence="1" id="KW-0732">Signal</keyword>
<evidence type="ECO:0000313" key="3">
    <source>
        <dbReference type="Proteomes" id="UP000483820"/>
    </source>
</evidence>
<evidence type="ECO:0000313" key="2">
    <source>
        <dbReference type="EMBL" id="KAF1756965.1"/>
    </source>
</evidence>
<accession>A0A6A5GR08</accession>
<organism evidence="2 3">
    <name type="scientific">Caenorhabditis remanei</name>
    <name type="common">Caenorhabditis vulgaris</name>
    <dbReference type="NCBI Taxonomy" id="31234"/>
    <lineage>
        <taxon>Eukaryota</taxon>
        <taxon>Metazoa</taxon>
        <taxon>Ecdysozoa</taxon>
        <taxon>Nematoda</taxon>
        <taxon>Chromadorea</taxon>
        <taxon>Rhabditida</taxon>
        <taxon>Rhabditina</taxon>
        <taxon>Rhabditomorpha</taxon>
        <taxon>Rhabditoidea</taxon>
        <taxon>Rhabditidae</taxon>
        <taxon>Peloderinae</taxon>
        <taxon>Caenorhabditis</taxon>
    </lineage>
</organism>
<dbReference type="AlphaFoldDB" id="A0A6A5GR08"/>
<dbReference type="EMBL" id="WUAV01000004">
    <property type="protein sequence ID" value="KAF1756965.1"/>
    <property type="molecule type" value="Genomic_DNA"/>
</dbReference>
<sequence length="160" mass="18960">MHFSLLFLFFSLGFTAASEPERTAKQVMDYHLVMIRDYSRYRDYTSLQTLFESYPKEWDTEHKWSEVMNILKEYEFKTHDAQYSAFDSQGNPTEISGKVTFMMGNKNLTDLVRLKKDSANSVTEWKMKNQMMKPRGMAAFTPWYCYFSLIICYITGKVEH</sequence>